<dbReference type="AlphaFoldDB" id="A0A818SU44"/>
<reference evidence="1" key="1">
    <citation type="submission" date="2021-02" db="EMBL/GenBank/DDBJ databases">
        <authorList>
            <person name="Nowell W R."/>
        </authorList>
    </citation>
    <scope>NUCLEOTIDE SEQUENCE</scope>
</reference>
<dbReference type="PANTHER" id="PTHR46306">
    <property type="entry name" value="BTB/POZ DOMAIN-CONTAINING PROTEIN 9"/>
    <property type="match status" value="1"/>
</dbReference>
<dbReference type="PANTHER" id="PTHR46306:SF1">
    <property type="entry name" value="BTB_POZ DOMAIN-CONTAINING PROTEIN 9"/>
    <property type="match status" value="1"/>
</dbReference>
<dbReference type="EMBL" id="CAJOBB010000429">
    <property type="protein sequence ID" value="CAF3677505.1"/>
    <property type="molecule type" value="Genomic_DNA"/>
</dbReference>
<organism evidence="1 2">
    <name type="scientific">Adineta steineri</name>
    <dbReference type="NCBI Taxonomy" id="433720"/>
    <lineage>
        <taxon>Eukaryota</taxon>
        <taxon>Metazoa</taxon>
        <taxon>Spiralia</taxon>
        <taxon>Gnathifera</taxon>
        <taxon>Rotifera</taxon>
        <taxon>Eurotatoria</taxon>
        <taxon>Bdelloidea</taxon>
        <taxon>Adinetida</taxon>
        <taxon>Adinetidae</taxon>
        <taxon>Adineta</taxon>
    </lineage>
</organism>
<dbReference type="GO" id="GO:0050804">
    <property type="term" value="P:modulation of chemical synaptic transmission"/>
    <property type="evidence" value="ECO:0007669"/>
    <property type="project" value="TreeGrafter"/>
</dbReference>
<feature type="non-terminal residue" evidence="1">
    <location>
        <position position="1"/>
    </location>
</feature>
<comment type="caution">
    <text evidence="1">The sequence shown here is derived from an EMBL/GenBank/DDBJ whole genome shotgun (WGS) entry which is preliminary data.</text>
</comment>
<gene>
    <name evidence="1" type="ORF">KXQ929_LOCUS9429</name>
</gene>
<evidence type="ECO:0000313" key="1">
    <source>
        <dbReference type="EMBL" id="CAF3677505.1"/>
    </source>
</evidence>
<dbReference type="Proteomes" id="UP000663868">
    <property type="component" value="Unassembled WGS sequence"/>
</dbReference>
<dbReference type="GO" id="GO:0008344">
    <property type="term" value="P:adult locomotory behavior"/>
    <property type="evidence" value="ECO:0007669"/>
    <property type="project" value="TreeGrafter"/>
</dbReference>
<evidence type="ECO:0000313" key="2">
    <source>
        <dbReference type="Proteomes" id="UP000663868"/>
    </source>
</evidence>
<sequence length="60" mass="6958">MTWSKVVDKQTAACRSWDILTFSPRIVVFIRICGTHNTANEVFHCVHFECPCRPDVLKSY</sequence>
<dbReference type="GO" id="GO:0005737">
    <property type="term" value="C:cytoplasm"/>
    <property type="evidence" value="ECO:0007669"/>
    <property type="project" value="TreeGrafter"/>
</dbReference>
<dbReference type="GO" id="GO:0048512">
    <property type="term" value="P:circadian behavior"/>
    <property type="evidence" value="ECO:0007669"/>
    <property type="project" value="TreeGrafter"/>
</dbReference>
<protein>
    <submittedName>
        <fullName evidence="1">Uncharacterized protein</fullName>
    </submittedName>
</protein>
<proteinExistence type="predicted"/>
<dbReference type="InterPro" id="IPR052407">
    <property type="entry name" value="BTB_POZ_domain_cont_9"/>
</dbReference>
<accession>A0A818SU44</accession>
<name>A0A818SU44_9BILA</name>